<keyword evidence="1" id="KW-0472">Membrane</keyword>
<name>A0A1F7SRI6_9BACT</name>
<evidence type="ECO:0000313" key="2">
    <source>
        <dbReference type="EMBL" id="OGL56405.1"/>
    </source>
</evidence>
<evidence type="ECO:0000256" key="1">
    <source>
        <dbReference type="SAM" id="Phobius"/>
    </source>
</evidence>
<dbReference type="EMBL" id="MGDL01000043">
    <property type="protein sequence ID" value="OGL56405.1"/>
    <property type="molecule type" value="Genomic_DNA"/>
</dbReference>
<proteinExistence type="predicted"/>
<dbReference type="Proteomes" id="UP000179812">
    <property type="component" value="Unassembled WGS sequence"/>
</dbReference>
<sequence length="90" mass="10729">MPKITKIYTAHKIFKTPTYLTQINSIYFLLTAFSFKIYLNFITFLLYTPYLSLTLIPIIKYCQKFSHDLSTISKKQLNPKKYTQITQNYD</sequence>
<organism evidence="2 3">
    <name type="scientific">Candidatus Shapirobacteria bacterium RIFOXYB1_FULL_38_38</name>
    <dbReference type="NCBI Taxonomy" id="1802151"/>
    <lineage>
        <taxon>Bacteria</taxon>
        <taxon>Candidatus Shapironibacteriota</taxon>
    </lineage>
</organism>
<protein>
    <submittedName>
        <fullName evidence="2">Uncharacterized protein</fullName>
    </submittedName>
</protein>
<accession>A0A1F7SRI6</accession>
<gene>
    <name evidence="2" type="ORF">A2367_01410</name>
</gene>
<evidence type="ECO:0000313" key="3">
    <source>
        <dbReference type="Proteomes" id="UP000179812"/>
    </source>
</evidence>
<keyword evidence="1" id="KW-1133">Transmembrane helix</keyword>
<reference evidence="2 3" key="1">
    <citation type="journal article" date="2016" name="Nat. Commun.">
        <title>Thousands of microbial genomes shed light on interconnected biogeochemical processes in an aquifer system.</title>
        <authorList>
            <person name="Anantharaman K."/>
            <person name="Brown C.T."/>
            <person name="Hug L.A."/>
            <person name="Sharon I."/>
            <person name="Castelle C.J."/>
            <person name="Probst A.J."/>
            <person name="Thomas B.C."/>
            <person name="Singh A."/>
            <person name="Wilkins M.J."/>
            <person name="Karaoz U."/>
            <person name="Brodie E.L."/>
            <person name="Williams K.H."/>
            <person name="Hubbard S.S."/>
            <person name="Banfield J.F."/>
        </authorList>
    </citation>
    <scope>NUCLEOTIDE SEQUENCE [LARGE SCALE GENOMIC DNA]</scope>
</reference>
<comment type="caution">
    <text evidence="2">The sequence shown here is derived from an EMBL/GenBank/DDBJ whole genome shotgun (WGS) entry which is preliminary data.</text>
</comment>
<dbReference type="AlphaFoldDB" id="A0A1F7SRI6"/>
<feature type="transmembrane region" description="Helical" evidence="1">
    <location>
        <begin position="37"/>
        <end position="59"/>
    </location>
</feature>
<keyword evidence="1" id="KW-0812">Transmembrane</keyword>